<accession>A0AAN9L1X3</accession>
<dbReference type="AlphaFoldDB" id="A0AAN9L1X3"/>
<evidence type="ECO:0000313" key="2">
    <source>
        <dbReference type="Proteomes" id="UP001367508"/>
    </source>
</evidence>
<dbReference type="Proteomes" id="UP001367508">
    <property type="component" value="Unassembled WGS sequence"/>
</dbReference>
<keyword evidence="2" id="KW-1185">Reference proteome</keyword>
<proteinExistence type="predicted"/>
<reference evidence="1 2" key="1">
    <citation type="submission" date="2024-01" db="EMBL/GenBank/DDBJ databases">
        <title>The genomes of 5 underutilized Papilionoideae crops provide insights into root nodulation and disease resistanc.</title>
        <authorList>
            <person name="Jiang F."/>
        </authorList>
    </citation>
    <scope>NUCLEOTIDE SEQUENCE [LARGE SCALE GENOMIC DNA]</scope>
    <source>
        <strain evidence="1">LVBAO_FW01</strain>
        <tissue evidence="1">Leaves</tissue>
    </source>
</reference>
<name>A0AAN9L1X3_CANGL</name>
<gene>
    <name evidence="1" type="ORF">VNO77_21975</name>
</gene>
<organism evidence="1 2">
    <name type="scientific">Canavalia gladiata</name>
    <name type="common">Sword bean</name>
    <name type="synonym">Dolichos gladiatus</name>
    <dbReference type="NCBI Taxonomy" id="3824"/>
    <lineage>
        <taxon>Eukaryota</taxon>
        <taxon>Viridiplantae</taxon>
        <taxon>Streptophyta</taxon>
        <taxon>Embryophyta</taxon>
        <taxon>Tracheophyta</taxon>
        <taxon>Spermatophyta</taxon>
        <taxon>Magnoliopsida</taxon>
        <taxon>eudicotyledons</taxon>
        <taxon>Gunneridae</taxon>
        <taxon>Pentapetalae</taxon>
        <taxon>rosids</taxon>
        <taxon>fabids</taxon>
        <taxon>Fabales</taxon>
        <taxon>Fabaceae</taxon>
        <taxon>Papilionoideae</taxon>
        <taxon>50 kb inversion clade</taxon>
        <taxon>NPAAA clade</taxon>
        <taxon>indigoferoid/millettioid clade</taxon>
        <taxon>Phaseoleae</taxon>
        <taxon>Canavalia</taxon>
    </lineage>
</organism>
<comment type="caution">
    <text evidence="1">The sequence shown here is derived from an EMBL/GenBank/DDBJ whole genome shotgun (WGS) entry which is preliminary data.</text>
</comment>
<evidence type="ECO:0000313" key="1">
    <source>
        <dbReference type="EMBL" id="KAK7327882.1"/>
    </source>
</evidence>
<dbReference type="EMBL" id="JAYMYQ010000005">
    <property type="protein sequence ID" value="KAK7327882.1"/>
    <property type="molecule type" value="Genomic_DNA"/>
</dbReference>
<protein>
    <submittedName>
        <fullName evidence="1">Uncharacterized protein</fullName>
    </submittedName>
</protein>
<sequence>MIEESIHQSTCCRFKRNDLVIEALFDFWQWQKRIPNRCVVFSFIEGQISFGNIASNFGNLSQEFLSVEIPVQFGQISFGILESLIDSCYPIGKSPLASNFQFQWSR</sequence>